<feature type="region of interest" description="Disordered" evidence="1">
    <location>
        <begin position="637"/>
        <end position="740"/>
    </location>
</feature>
<feature type="compositionally biased region" description="Low complexity" evidence="1">
    <location>
        <begin position="519"/>
        <end position="531"/>
    </location>
</feature>
<feature type="compositionally biased region" description="Basic and acidic residues" evidence="1">
    <location>
        <begin position="657"/>
        <end position="666"/>
    </location>
</feature>
<name>A0A2V1DUG7_9PLEO</name>
<evidence type="ECO:0000259" key="2">
    <source>
        <dbReference type="Pfam" id="PF26082"/>
    </source>
</evidence>
<evidence type="ECO:0000256" key="1">
    <source>
        <dbReference type="SAM" id="MobiDB-lite"/>
    </source>
</evidence>
<feature type="region of interest" description="Disordered" evidence="1">
    <location>
        <begin position="110"/>
        <end position="154"/>
    </location>
</feature>
<protein>
    <recommendedName>
        <fullName evidence="2">Oxidoreductase acuF-like C2H2 type zinc-finger domain-containing protein</fullName>
    </recommendedName>
</protein>
<feature type="compositionally biased region" description="Polar residues" evidence="1">
    <location>
        <begin position="998"/>
        <end position="1007"/>
    </location>
</feature>
<feature type="region of interest" description="Disordered" evidence="1">
    <location>
        <begin position="765"/>
        <end position="838"/>
    </location>
</feature>
<dbReference type="OrthoDB" id="5418235at2759"/>
<feature type="compositionally biased region" description="Basic and acidic residues" evidence="1">
    <location>
        <begin position="805"/>
        <end position="815"/>
    </location>
</feature>
<dbReference type="Pfam" id="PF26082">
    <property type="entry name" value="zf-C2H2_AcuF"/>
    <property type="match status" value="1"/>
</dbReference>
<organism evidence="3 4">
    <name type="scientific">Periconia macrospinosa</name>
    <dbReference type="NCBI Taxonomy" id="97972"/>
    <lineage>
        <taxon>Eukaryota</taxon>
        <taxon>Fungi</taxon>
        <taxon>Dikarya</taxon>
        <taxon>Ascomycota</taxon>
        <taxon>Pezizomycotina</taxon>
        <taxon>Dothideomycetes</taxon>
        <taxon>Pleosporomycetidae</taxon>
        <taxon>Pleosporales</taxon>
        <taxon>Massarineae</taxon>
        <taxon>Periconiaceae</taxon>
        <taxon>Periconia</taxon>
    </lineage>
</organism>
<dbReference type="PANTHER" id="PTHR35391:SF7">
    <property type="entry name" value="C2H2-TYPE DOMAIN-CONTAINING PROTEIN"/>
    <property type="match status" value="1"/>
</dbReference>
<evidence type="ECO:0000313" key="4">
    <source>
        <dbReference type="Proteomes" id="UP000244855"/>
    </source>
</evidence>
<sequence length="1291" mass="143441">MESSSSTSISQVHYACVDAFASLLDAAAALPADQRAWSVKAIQNAFDKYKVWAGNLGAMHSGRQWKKSLDYRLREATFYKVQVIRLLGDLKKAVERGTVMIGAKEIDETASDGLSDTVPSDEDSPWEVSSDSEDSQIIERQGRNSAPSMGRTIDSASMPIASGLDTSTTLDMVNHIISYLWKLPIRRPAPLDRMKETSTADTSYYQPFDVQHVKNKFPMVDQRVASRLGKMISRRRQVLRYRESHTDSLSKTRTVTRRHVADAKFDEEVVDVENMEPPPSDAASTHHTYSTHATTLKIDGNKRPHTTWNLDAPSVTMTVSSVGSDLDNDSPLAIPKRPKGDDGATLEQFICPYCHTMQTIRTDRSWRKHILLDLQPYVCTYVECALGEQTFQDQEEWYQHEAQNHRYQWFCNVESHYTFETVDSFIEHMKSSHHQDFRIDELHALQHTFRRAASTQSGVCPLCFESTQKIKSHVARHLKQLALFAIPQTDFMALSDTDGEGGSNKANRSDLAIQLPQHSLSASDDSSVSSSQKIKTRGSEAVDLHEEDTDPLVFDDAQTSSFPGGTAQDISWDYVTPKFRDARRQDKTNHQVQIIDPDQGSATEFPVPILNLIQSTPPGSDADAIDIPPRWAEPFVAQPVPSFPEAPATNTPEQEDLASKPEKEDPTSQAQSFSHETDTEPETPLLNLIQPTPPGSDADPTETMSLPPSPPVQHEGEKNKGEENEGEENGGRPGSRVTWGKNRFHNYEVATPESFREQFNSASEIHGNENRSGTENNDPSVKSEKLGSGDEEINPDHNLQTNEALGHDNIDREDSQAVGPTETVQRGEIHDGITDTTHDGDLAVMKPYHQQRPICGASIGAFRGEHLPPVSLGGIILVDGEPYGLTVHHMLDVPIDYESKADDQEQKLRDIPKAGHSSTKNPEAKQSLNAEPSIIPSISDIHSISHIHSWAANNTDPNYLISHNDPMEPPQDLFSTKGQSPLPSHSQQSTEHHINHFAQPSSNSKASKLSRDPAAPDKARSDTVTSWDLDMVESLTDDEFSEGSEQNLEYNGDLHFAGDIPGIAPGNGKDIIITQPAIDDVDNDFFPSEETKENDHLEHHRLGYLHASSGIRRVKWNGLLQEVDWALIKIDPERLQLYNVVQGGRRFSSKPESQDPPPLAEPLTRLLYPPEDDEYPMEVAPANSLSGMNVHCFGRTYGLRGGKISTSMASVRLYRRTSFSRSWYISGDIGVGGDTGAWVIENNTGRVCGIVLGWFEKVKIAHIMPMELILEDIKQTLGAETVCLPSRKTMT</sequence>
<feature type="region of interest" description="Disordered" evidence="1">
    <location>
        <begin position="902"/>
        <end position="930"/>
    </location>
</feature>
<gene>
    <name evidence="3" type="ORF">DM02DRAFT_341219</name>
</gene>
<feature type="domain" description="Oxidoreductase acuF-like C2H2 type zinc-finger" evidence="2">
    <location>
        <begin position="347"/>
        <end position="374"/>
    </location>
</feature>
<feature type="compositionally biased region" description="Acidic residues" evidence="1">
    <location>
        <begin position="119"/>
        <end position="136"/>
    </location>
</feature>
<feature type="compositionally biased region" description="Basic and acidic residues" evidence="1">
    <location>
        <begin position="1009"/>
        <end position="1021"/>
    </location>
</feature>
<feature type="region of interest" description="Disordered" evidence="1">
    <location>
        <begin position="584"/>
        <end position="603"/>
    </location>
</feature>
<feature type="compositionally biased region" description="Basic and acidic residues" evidence="1">
    <location>
        <begin position="902"/>
        <end position="913"/>
    </location>
</feature>
<keyword evidence="4" id="KW-1185">Reference proteome</keyword>
<proteinExistence type="predicted"/>
<accession>A0A2V1DUG7</accession>
<feature type="compositionally biased region" description="Polar residues" evidence="1">
    <location>
        <begin position="973"/>
        <end position="989"/>
    </location>
</feature>
<feature type="compositionally biased region" description="Basic and acidic residues" evidence="1">
    <location>
        <begin position="825"/>
        <end position="838"/>
    </location>
</feature>
<feature type="compositionally biased region" description="Basic and acidic residues" evidence="1">
    <location>
        <begin position="714"/>
        <end position="723"/>
    </location>
</feature>
<feature type="region of interest" description="Disordered" evidence="1">
    <location>
        <begin position="961"/>
        <end position="1025"/>
    </location>
</feature>
<feature type="compositionally biased region" description="Polar residues" evidence="1">
    <location>
        <begin position="770"/>
        <end position="780"/>
    </location>
</feature>
<evidence type="ECO:0000313" key="3">
    <source>
        <dbReference type="EMBL" id="PVI01592.1"/>
    </source>
</evidence>
<dbReference type="PANTHER" id="PTHR35391">
    <property type="entry name" value="C2H2-TYPE DOMAIN-CONTAINING PROTEIN-RELATED"/>
    <property type="match status" value="1"/>
</dbReference>
<dbReference type="EMBL" id="KZ805355">
    <property type="protein sequence ID" value="PVI01592.1"/>
    <property type="molecule type" value="Genomic_DNA"/>
</dbReference>
<feature type="region of interest" description="Disordered" evidence="1">
    <location>
        <begin position="518"/>
        <end position="544"/>
    </location>
</feature>
<reference evidence="3 4" key="1">
    <citation type="journal article" date="2018" name="Sci. Rep.">
        <title>Comparative genomics provides insights into the lifestyle and reveals functional heterogeneity of dark septate endophytic fungi.</title>
        <authorList>
            <person name="Knapp D.G."/>
            <person name="Nemeth J.B."/>
            <person name="Barry K."/>
            <person name="Hainaut M."/>
            <person name="Henrissat B."/>
            <person name="Johnson J."/>
            <person name="Kuo A."/>
            <person name="Lim J.H.P."/>
            <person name="Lipzen A."/>
            <person name="Nolan M."/>
            <person name="Ohm R.A."/>
            <person name="Tamas L."/>
            <person name="Grigoriev I.V."/>
            <person name="Spatafora J.W."/>
            <person name="Nagy L.G."/>
            <person name="Kovacs G.M."/>
        </authorList>
    </citation>
    <scope>NUCLEOTIDE SEQUENCE [LARGE SCALE GENOMIC DNA]</scope>
    <source>
        <strain evidence="3 4">DSE2036</strain>
    </source>
</reference>
<feature type="compositionally biased region" description="Polar residues" evidence="1">
    <location>
        <begin position="916"/>
        <end position="930"/>
    </location>
</feature>
<dbReference type="InterPro" id="IPR058925">
    <property type="entry name" value="zf-C2H2_AcuF"/>
</dbReference>
<dbReference type="Proteomes" id="UP000244855">
    <property type="component" value="Unassembled WGS sequence"/>
</dbReference>